<evidence type="ECO:0000256" key="12">
    <source>
        <dbReference type="SAM" id="Phobius"/>
    </source>
</evidence>
<dbReference type="Gene3D" id="3.30.710.10">
    <property type="entry name" value="Potassium Channel Kv1.1, Chain A"/>
    <property type="match status" value="1"/>
</dbReference>
<feature type="transmembrane region" description="Helical" evidence="12">
    <location>
        <begin position="194"/>
        <end position="214"/>
    </location>
</feature>
<evidence type="ECO:0000256" key="8">
    <source>
        <dbReference type="ARBA" id="ARBA00022989"/>
    </source>
</evidence>
<dbReference type="Pfam" id="PF22486">
    <property type="entry name" value="MATH_2"/>
    <property type="match status" value="1"/>
</dbReference>
<evidence type="ECO:0000256" key="9">
    <source>
        <dbReference type="ARBA" id="ARBA00023002"/>
    </source>
</evidence>
<dbReference type="SUPFAM" id="SSF49599">
    <property type="entry name" value="TRAF domain-like"/>
    <property type="match status" value="1"/>
</dbReference>
<keyword evidence="9" id="KW-0560">Oxidoreductase</keyword>
<feature type="transmembrane region" description="Helical" evidence="12">
    <location>
        <begin position="299"/>
        <end position="318"/>
    </location>
</feature>
<dbReference type="GO" id="GO:0016020">
    <property type="term" value="C:membrane"/>
    <property type="evidence" value="ECO:0007669"/>
    <property type="project" value="UniProtKB-SubCell"/>
</dbReference>
<keyword evidence="11 12" id="KW-0472">Membrane</keyword>
<dbReference type="PROSITE" id="PS50097">
    <property type="entry name" value="BTB"/>
    <property type="match status" value="1"/>
</dbReference>
<evidence type="ECO:0000256" key="10">
    <source>
        <dbReference type="ARBA" id="ARBA00023004"/>
    </source>
</evidence>
<organism evidence="15 16">
    <name type="scientific">Digitaria exilis</name>
    <dbReference type="NCBI Taxonomy" id="1010633"/>
    <lineage>
        <taxon>Eukaryota</taxon>
        <taxon>Viridiplantae</taxon>
        <taxon>Streptophyta</taxon>
        <taxon>Embryophyta</taxon>
        <taxon>Tracheophyta</taxon>
        <taxon>Spermatophyta</taxon>
        <taxon>Magnoliopsida</taxon>
        <taxon>Liliopsida</taxon>
        <taxon>Poales</taxon>
        <taxon>Poaceae</taxon>
        <taxon>PACMAD clade</taxon>
        <taxon>Panicoideae</taxon>
        <taxon>Panicodae</taxon>
        <taxon>Paniceae</taxon>
        <taxon>Anthephorinae</taxon>
        <taxon>Digitaria</taxon>
    </lineage>
</organism>
<gene>
    <name evidence="15" type="ORF">HU200_059630</name>
</gene>
<dbReference type="Gene3D" id="2.60.210.10">
    <property type="entry name" value="Apoptosis, Tumor Necrosis Factor Receptor Associated Protein 2, Chain A"/>
    <property type="match status" value="1"/>
</dbReference>
<name>A0A835A853_9POAL</name>
<dbReference type="Pfam" id="PF01758">
    <property type="entry name" value="SBF"/>
    <property type="match status" value="1"/>
</dbReference>
<evidence type="ECO:0000256" key="6">
    <source>
        <dbReference type="ARBA" id="ARBA00022692"/>
    </source>
</evidence>
<comment type="subcellular location">
    <subcellularLocation>
        <location evidence="3">Membrane</location>
        <topology evidence="3">Multi-pass membrane protein</topology>
    </subcellularLocation>
    <subcellularLocation>
        <location evidence="2">Plastid</location>
        <location evidence="2">Chloroplast envelope</location>
    </subcellularLocation>
</comment>
<evidence type="ECO:0000256" key="11">
    <source>
        <dbReference type="ARBA" id="ARBA00023136"/>
    </source>
</evidence>
<evidence type="ECO:0000256" key="1">
    <source>
        <dbReference type="ARBA" id="ARBA00003198"/>
    </source>
</evidence>
<accession>A0A835A853</accession>
<feature type="transmembrane region" description="Helical" evidence="12">
    <location>
        <begin position="226"/>
        <end position="245"/>
    </location>
</feature>
<feature type="domain" description="MATH" evidence="14">
    <location>
        <begin position="398"/>
        <end position="522"/>
    </location>
</feature>
<dbReference type="InterPro" id="IPR026992">
    <property type="entry name" value="DIOX_N"/>
</dbReference>
<dbReference type="EMBL" id="JACEFO010002484">
    <property type="protein sequence ID" value="KAF8658158.1"/>
    <property type="molecule type" value="Genomic_DNA"/>
</dbReference>
<feature type="transmembrane region" description="Helical" evidence="12">
    <location>
        <begin position="165"/>
        <end position="187"/>
    </location>
</feature>
<keyword evidence="7" id="KW-0479">Metal-binding</keyword>
<feature type="transmembrane region" description="Helical" evidence="12">
    <location>
        <begin position="325"/>
        <end position="344"/>
    </location>
</feature>
<evidence type="ECO:0000256" key="7">
    <source>
        <dbReference type="ARBA" id="ARBA00022723"/>
    </source>
</evidence>
<evidence type="ECO:0000256" key="3">
    <source>
        <dbReference type="ARBA" id="ARBA00004141"/>
    </source>
</evidence>
<comment type="similarity">
    <text evidence="5">Belongs to the bile acid:sodium symporter (BASS) (TC 2.A.28) family.</text>
</comment>
<dbReference type="OrthoDB" id="203097at2759"/>
<dbReference type="Gene3D" id="1.20.1530.20">
    <property type="match status" value="1"/>
</dbReference>
<evidence type="ECO:0000256" key="4">
    <source>
        <dbReference type="ARBA" id="ARBA00004906"/>
    </source>
</evidence>
<dbReference type="GO" id="GO:0046872">
    <property type="term" value="F:metal ion binding"/>
    <property type="evidence" value="ECO:0007669"/>
    <property type="project" value="UniProtKB-KW"/>
</dbReference>
<dbReference type="PROSITE" id="PS50144">
    <property type="entry name" value="MATH"/>
    <property type="match status" value="1"/>
</dbReference>
<dbReference type="InterPro" id="IPR038770">
    <property type="entry name" value="Na+/solute_symporter_sf"/>
</dbReference>
<dbReference type="Pfam" id="PF00651">
    <property type="entry name" value="BTB"/>
    <property type="match status" value="1"/>
</dbReference>
<feature type="domain" description="BTB" evidence="13">
    <location>
        <begin position="559"/>
        <end position="600"/>
    </location>
</feature>
<dbReference type="InterPro" id="IPR011333">
    <property type="entry name" value="SKP1/BTB/POZ_sf"/>
</dbReference>
<feature type="transmembrane region" description="Helical" evidence="12">
    <location>
        <begin position="135"/>
        <end position="159"/>
    </location>
</feature>
<keyword evidence="8 12" id="KW-1133">Transmembrane helix</keyword>
<evidence type="ECO:0000313" key="16">
    <source>
        <dbReference type="Proteomes" id="UP000636709"/>
    </source>
</evidence>
<dbReference type="Gene3D" id="2.60.120.330">
    <property type="entry name" value="B-lactam Antibiotic, Isopenicillin N Synthase, Chain"/>
    <property type="match status" value="1"/>
</dbReference>
<comment type="function">
    <text evidence="1">May function as sodium-coupled metabolite transporter across the chloroplast envelope.</text>
</comment>
<protein>
    <submittedName>
        <fullName evidence="15">Uncharacterized protein</fullName>
    </submittedName>
</protein>
<evidence type="ECO:0000256" key="5">
    <source>
        <dbReference type="ARBA" id="ARBA00006528"/>
    </source>
</evidence>
<reference evidence="15" key="1">
    <citation type="submission" date="2020-07" db="EMBL/GenBank/DDBJ databases">
        <title>Genome sequence and genetic diversity analysis of an under-domesticated orphan crop, white fonio (Digitaria exilis).</title>
        <authorList>
            <person name="Bennetzen J.L."/>
            <person name="Chen S."/>
            <person name="Ma X."/>
            <person name="Wang X."/>
            <person name="Yssel A.E.J."/>
            <person name="Chaluvadi S.R."/>
            <person name="Johnson M."/>
            <person name="Gangashetty P."/>
            <person name="Hamidou F."/>
            <person name="Sanogo M.D."/>
            <person name="Zwaenepoel A."/>
            <person name="Wallace J."/>
            <person name="Van De Peer Y."/>
            <person name="Van Deynze A."/>
        </authorList>
    </citation>
    <scope>NUCLEOTIDE SEQUENCE</scope>
    <source>
        <tissue evidence="15">Leaves</tissue>
    </source>
</reference>
<dbReference type="GO" id="GO:0016491">
    <property type="term" value="F:oxidoreductase activity"/>
    <property type="evidence" value="ECO:0007669"/>
    <property type="project" value="UniProtKB-KW"/>
</dbReference>
<dbReference type="InterPro" id="IPR004710">
    <property type="entry name" value="Bilac:Na_transpt"/>
</dbReference>
<feature type="transmembrane region" description="Helical" evidence="12">
    <location>
        <begin position="257"/>
        <end position="279"/>
    </location>
</feature>
<keyword evidence="6 12" id="KW-0812">Transmembrane</keyword>
<dbReference type="Pfam" id="PF14226">
    <property type="entry name" value="DIOX_N"/>
    <property type="match status" value="1"/>
</dbReference>
<dbReference type="SMART" id="SM00061">
    <property type="entry name" value="MATH"/>
    <property type="match status" value="1"/>
</dbReference>
<comment type="caution">
    <text evidence="15">The sequence shown here is derived from an EMBL/GenBank/DDBJ whole genome shotgun (WGS) entry which is preliminary data.</text>
</comment>
<dbReference type="Proteomes" id="UP000636709">
    <property type="component" value="Unassembled WGS sequence"/>
</dbReference>
<dbReference type="InterPro" id="IPR027443">
    <property type="entry name" value="IPNS-like_sf"/>
</dbReference>
<keyword evidence="16" id="KW-1185">Reference proteome</keyword>
<keyword evidence="10" id="KW-0408">Iron</keyword>
<dbReference type="SUPFAM" id="SSF51197">
    <property type="entry name" value="Clavaminate synthase-like"/>
    <property type="match status" value="1"/>
</dbReference>
<evidence type="ECO:0000259" key="13">
    <source>
        <dbReference type="PROSITE" id="PS50097"/>
    </source>
</evidence>
<dbReference type="PANTHER" id="PTHR10361">
    <property type="entry name" value="SODIUM-BILE ACID COTRANSPORTER"/>
    <property type="match status" value="1"/>
</dbReference>
<dbReference type="PANTHER" id="PTHR10361:SF66">
    <property type="entry name" value="OS12G0170300 PROTEIN"/>
    <property type="match status" value="1"/>
</dbReference>
<sequence>MAPPLLLPLPIRPLRSARPVSRSVSWPCLPPSFPKRRRLPASLRVQCLADAETGPGGSAPPPAPRWHAALAAAAGMHPAYVTAGAAVAVATPEAFRWFVDMAPGSYTAALGFIMLAMGLTLQLRDFAALLRERPLAMLFGCAMQYTIMPALGTIISRALGLSPSFSAGLVLLGCCPGGTASNVVTLVAKGDVPLSIVMTVCSTLAAVFLTPLLTKILAGAYIPVDAVKLSLSTLQVVVAPILLGSSVQTAFPSVVRYVTPFAPLMAVLASSLLACSVFSENFVRLRSTIADASSVNGSFFSGDIGVVMLSVFLLHFAGFFVGKPYACLAVCWASLITLLIYRTYACLLGLHKTLFHNLFPNSAAAVPFLQNPKRRRVSPGGSGEPSRSASAIVAHTARGCHILKIDGYSLTKKLPTGEYIKSTPFTVGGYRWYLRYYPNGVDSKTADYMAIYLNFDETVAKAVKAQYQFRFADEVDEDPMELDEVDNFDSRSGWGYTKFVKREEFEASEHLKDDSFAVRCNIILVSEFQAEEISPAIVEVPPSDIQRHLADLLQAGRGADVVFNVGGVAFTAHRWMLAARSAVFNAELFGMMKESDTRVVRRGTTYRSTNNRVGDWIEWVALVEKRPAAPLPLSAAIPGHASYQPGKNPSATNQAYDLKALVDYGFLYVINHGIDDTTMKNVYAESKKFFEQPMEEKMALEKNCSHRGYIRPDFEGFEADAGGKGDLLECFHIGSGKSKDVNQWPSAERFPSWKETMESYYDCAMATSKKIMSLIALSLDLDAEFFQPDRSETILRPIHYSGCAMESKYGSDHGANAHTDYGMLTLLSTDGTPGLQICRDKDARPQLWEDVHHIQG</sequence>
<dbReference type="SUPFAM" id="SSF54695">
    <property type="entry name" value="POZ domain"/>
    <property type="match status" value="1"/>
</dbReference>
<comment type="pathway">
    <text evidence="4">Protein modification; protein ubiquitination.</text>
</comment>
<feature type="transmembrane region" description="Helical" evidence="12">
    <location>
        <begin position="105"/>
        <end position="123"/>
    </location>
</feature>
<proteinExistence type="inferred from homology"/>
<dbReference type="InterPro" id="IPR002657">
    <property type="entry name" value="BilAc:Na_symport/Acr3"/>
</dbReference>
<dbReference type="AlphaFoldDB" id="A0A835A853"/>
<evidence type="ECO:0000256" key="2">
    <source>
        <dbReference type="ARBA" id="ARBA00004119"/>
    </source>
</evidence>
<evidence type="ECO:0000259" key="14">
    <source>
        <dbReference type="PROSITE" id="PS50144"/>
    </source>
</evidence>
<evidence type="ECO:0000313" key="15">
    <source>
        <dbReference type="EMBL" id="KAF8658158.1"/>
    </source>
</evidence>
<dbReference type="InterPro" id="IPR008974">
    <property type="entry name" value="TRAF-like"/>
</dbReference>
<dbReference type="CDD" id="cd00121">
    <property type="entry name" value="MATH"/>
    <property type="match status" value="1"/>
</dbReference>
<dbReference type="InterPro" id="IPR002083">
    <property type="entry name" value="MATH/TRAF_dom"/>
</dbReference>
<dbReference type="GO" id="GO:0009941">
    <property type="term" value="C:chloroplast envelope"/>
    <property type="evidence" value="ECO:0007669"/>
    <property type="project" value="UniProtKB-SubCell"/>
</dbReference>
<dbReference type="InterPro" id="IPR000210">
    <property type="entry name" value="BTB/POZ_dom"/>
</dbReference>